<organism evidence="1">
    <name type="scientific">marine sediment metagenome</name>
    <dbReference type="NCBI Taxonomy" id="412755"/>
    <lineage>
        <taxon>unclassified sequences</taxon>
        <taxon>metagenomes</taxon>
        <taxon>ecological metagenomes</taxon>
    </lineage>
</organism>
<name>A0A0F9EDY3_9ZZZZ</name>
<sequence length="314" mass="36518">MRNVPEPQEEFRTWSLRGIKKMPGMVRQRKQKSSWIAYIHQRIRQNKNFIGFVSGPTGSGKSYSCLRIGEEVDSDFDIDRVVFGGKELMQLINSGTLKKGSCIVWEELGVGMSNRNWQSITNKALNYLVMTFRHRNFVLLLNAPYMDFADASLRKLFHAELRTISIDFKEKKVRLKPQLIQYNPRMQKFYYKYLRVITSDGVVPIIKWGVAKPSKKLLKAYETKKKQFTNRLNVDILTELESVDAKKAEEKELTDVQKGILGMIEKEMTVEDIIKSCGTSKQAVYMNLRFIKKKGYKLSPVWHEGRIIRYTVAK</sequence>
<proteinExistence type="predicted"/>
<dbReference type="InterPro" id="IPR027417">
    <property type="entry name" value="P-loop_NTPase"/>
</dbReference>
<evidence type="ECO:0008006" key="2">
    <source>
        <dbReference type="Google" id="ProtNLM"/>
    </source>
</evidence>
<evidence type="ECO:0000313" key="1">
    <source>
        <dbReference type="EMBL" id="KKL72268.1"/>
    </source>
</evidence>
<dbReference type="SUPFAM" id="SSF52540">
    <property type="entry name" value="P-loop containing nucleoside triphosphate hydrolases"/>
    <property type="match status" value="1"/>
</dbReference>
<accession>A0A0F9EDY3</accession>
<comment type="caution">
    <text evidence="1">The sequence shown here is derived from an EMBL/GenBank/DDBJ whole genome shotgun (WGS) entry which is preliminary data.</text>
</comment>
<gene>
    <name evidence="1" type="ORF">LCGC14_2086660</name>
</gene>
<dbReference type="EMBL" id="LAZR01025327">
    <property type="protein sequence ID" value="KKL72268.1"/>
    <property type="molecule type" value="Genomic_DNA"/>
</dbReference>
<protein>
    <recommendedName>
        <fullName evidence="2">Zona occludens toxin N-terminal domain-containing protein</fullName>
    </recommendedName>
</protein>
<dbReference type="AlphaFoldDB" id="A0A0F9EDY3"/>
<reference evidence="1" key="1">
    <citation type="journal article" date="2015" name="Nature">
        <title>Complex archaea that bridge the gap between prokaryotes and eukaryotes.</title>
        <authorList>
            <person name="Spang A."/>
            <person name="Saw J.H."/>
            <person name="Jorgensen S.L."/>
            <person name="Zaremba-Niedzwiedzka K."/>
            <person name="Martijn J."/>
            <person name="Lind A.E."/>
            <person name="van Eijk R."/>
            <person name="Schleper C."/>
            <person name="Guy L."/>
            <person name="Ettema T.J."/>
        </authorList>
    </citation>
    <scope>NUCLEOTIDE SEQUENCE</scope>
</reference>
<feature type="non-terminal residue" evidence="1">
    <location>
        <position position="1"/>
    </location>
</feature>